<organism evidence="1 2">
    <name type="scientific">Alistipes indistinctus YIT 12060</name>
    <dbReference type="NCBI Taxonomy" id="742725"/>
    <lineage>
        <taxon>Bacteria</taxon>
        <taxon>Pseudomonadati</taxon>
        <taxon>Bacteroidota</taxon>
        <taxon>Bacteroidia</taxon>
        <taxon>Bacteroidales</taxon>
        <taxon>Rikenellaceae</taxon>
        <taxon>Alistipes</taxon>
    </lineage>
</organism>
<dbReference type="STRING" id="742725.HMPREF9450_00374"/>
<dbReference type="OrthoDB" id="1007721at2"/>
<reference evidence="1 2" key="1">
    <citation type="submission" date="2011-08" db="EMBL/GenBank/DDBJ databases">
        <title>The Genome Sequence of Alistipes indistinctus YIT 12060.</title>
        <authorList>
            <consortium name="The Broad Institute Genome Sequencing Platform"/>
            <person name="Earl A."/>
            <person name="Ward D."/>
            <person name="Feldgarden M."/>
            <person name="Gevers D."/>
            <person name="Morotomi M."/>
            <person name="Young S.K."/>
            <person name="Zeng Q."/>
            <person name="Gargeya S."/>
            <person name="Fitzgerald M."/>
            <person name="Haas B."/>
            <person name="Abouelleil A."/>
            <person name="Alvarado L."/>
            <person name="Arachchi H.M."/>
            <person name="Berlin A."/>
            <person name="Brown A."/>
            <person name="Chapman S.B."/>
            <person name="Chen Z."/>
            <person name="Dunbar C."/>
            <person name="Freedman E."/>
            <person name="Gearin G."/>
            <person name="Gellesch M."/>
            <person name="Goldberg J."/>
            <person name="Griggs A."/>
            <person name="Gujja S."/>
            <person name="Heiman D."/>
            <person name="Howarth C."/>
            <person name="Larson L."/>
            <person name="Lui A."/>
            <person name="MacDonald P.J.P."/>
            <person name="Montmayeur A."/>
            <person name="Murphy C."/>
            <person name="Neiman D."/>
            <person name="Pearson M."/>
            <person name="Priest M."/>
            <person name="Roberts A."/>
            <person name="Saif S."/>
            <person name="Shea T."/>
            <person name="Shenoy N."/>
            <person name="Sisk P."/>
            <person name="Stolte C."/>
            <person name="Sykes S."/>
            <person name="Wortman J."/>
            <person name="Nusbaum C."/>
            <person name="Birren B."/>
        </authorList>
    </citation>
    <scope>NUCLEOTIDE SEQUENCE [LARGE SCALE GENOMIC DNA]</scope>
    <source>
        <strain evidence="1 2">YIT 12060</strain>
    </source>
</reference>
<keyword evidence="2" id="KW-1185">Reference proteome</keyword>
<dbReference type="HOGENOM" id="CLU_1607550_0_0_10"/>
<protein>
    <recommendedName>
        <fullName evidence="3">Outer membrane protein beta-barrel domain-containing protein</fullName>
    </recommendedName>
</protein>
<dbReference type="Proteomes" id="UP000006008">
    <property type="component" value="Unassembled WGS sequence"/>
</dbReference>
<evidence type="ECO:0000313" key="2">
    <source>
        <dbReference type="Proteomes" id="UP000006008"/>
    </source>
</evidence>
<accession>G5H614</accession>
<proteinExistence type="predicted"/>
<name>G5H614_9BACT</name>
<dbReference type="GeneID" id="92816796"/>
<dbReference type="AlphaFoldDB" id="G5H614"/>
<sequence>MKKILLLTVVSVLSLHAFPQNRLVKYQGEVSVGYAFGIGKIDSNKASLQIVNGVRIGKYFAVGLGLGWDCRGEYAWGLSTFGNLKGYLLVSEKMSLFLSTDVGGGWGKANRGEINGVIVSPALGVSLKVSPQSAINVSLAYTHQAFGKYRFGAYGNYDALGIKVGFQF</sequence>
<gene>
    <name evidence="1" type="ORF">HMPREF9450_00374</name>
</gene>
<evidence type="ECO:0008006" key="3">
    <source>
        <dbReference type="Google" id="ProtNLM"/>
    </source>
</evidence>
<dbReference type="RefSeq" id="WP_009133180.1">
    <property type="nucleotide sequence ID" value="NZ_CP102250.1"/>
</dbReference>
<dbReference type="EMBL" id="ADLD01000004">
    <property type="protein sequence ID" value="EHB93108.1"/>
    <property type="molecule type" value="Genomic_DNA"/>
</dbReference>
<evidence type="ECO:0000313" key="1">
    <source>
        <dbReference type="EMBL" id="EHB93108.1"/>
    </source>
</evidence>
<comment type="caution">
    <text evidence="1">The sequence shown here is derived from an EMBL/GenBank/DDBJ whole genome shotgun (WGS) entry which is preliminary data.</text>
</comment>